<dbReference type="Gene3D" id="1.10.357.10">
    <property type="entry name" value="Tetracycline Repressor, domain 2"/>
    <property type="match status" value="1"/>
</dbReference>
<dbReference type="InterPro" id="IPR050109">
    <property type="entry name" value="HTH-type_TetR-like_transc_reg"/>
</dbReference>
<dbReference type="Proteomes" id="UP000237846">
    <property type="component" value="Unassembled WGS sequence"/>
</dbReference>
<dbReference type="EMBL" id="PVZC01000005">
    <property type="protein sequence ID" value="PRX97926.1"/>
    <property type="molecule type" value="Genomic_DNA"/>
</dbReference>
<keyword evidence="2 4" id="KW-0238">DNA-binding</keyword>
<name>A0A2T0Q2A0_9ACTN</name>
<organism evidence="7 8">
    <name type="scientific">Allonocardiopsis opalescens</name>
    <dbReference type="NCBI Taxonomy" id="1144618"/>
    <lineage>
        <taxon>Bacteria</taxon>
        <taxon>Bacillati</taxon>
        <taxon>Actinomycetota</taxon>
        <taxon>Actinomycetes</taxon>
        <taxon>Streptosporangiales</taxon>
        <taxon>Allonocardiopsis</taxon>
    </lineage>
</organism>
<feature type="DNA-binding region" description="H-T-H motif" evidence="4">
    <location>
        <begin position="43"/>
        <end position="62"/>
    </location>
</feature>
<dbReference type="GO" id="GO:0003700">
    <property type="term" value="F:DNA-binding transcription factor activity"/>
    <property type="evidence" value="ECO:0007669"/>
    <property type="project" value="TreeGrafter"/>
</dbReference>
<dbReference type="GO" id="GO:0045892">
    <property type="term" value="P:negative regulation of DNA-templated transcription"/>
    <property type="evidence" value="ECO:0007669"/>
    <property type="project" value="UniProtKB-ARBA"/>
</dbReference>
<evidence type="ECO:0000256" key="3">
    <source>
        <dbReference type="ARBA" id="ARBA00023163"/>
    </source>
</evidence>
<dbReference type="SUPFAM" id="SSF46689">
    <property type="entry name" value="Homeodomain-like"/>
    <property type="match status" value="1"/>
</dbReference>
<evidence type="ECO:0000256" key="2">
    <source>
        <dbReference type="ARBA" id="ARBA00023125"/>
    </source>
</evidence>
<dbReference type="FunFam" id="1.10.10.60:FF:000141">
    <property type="entry name" value="TetR family transcriptional regulator"/>
    <property type="match status" value="1"/>
</dbReference>
<sequence>MSAAESGAEPGAPVRRMPRAQRREQILDAATRAFARSGFADTSLDAIAVEAAVSRVVLYRHFDSKAALYRAVLDRACARLTERVGIDDFTDRSIPAMLDAASDDPDGFRLLFRYAAREPEFRELTDSLAADSAEITYRSLAALIGDEGWTRWATQVVLTLATEGVIAWLDAGRPDPDQAARRISAAIDGVIDAARRRLD</sequence>
<gene>
    <name evidence="7" type="ORF">CLV72_105279</name>
</gene>
<evidence type="ECO:0000313" key="7">
    <source>
        <dbReference type="EMBL" id="PRX97926.1"/>
    </source>
</evidence>
<dbReference type="AlphaFoldDB" id="A0A2T0Q2A0"/>
<dbReference type="GO" id="GO:0000976">
    <property type="term" value="F:transcription cis-regulatory region binding"/>
    <property type="evidence" value="ECO:0007669"/>
    <property type="project" value="TreeGrafter"/>
</dbReference>
<comment type="caution">
    <text evidence="7">The sequence shown here is derived from an EMBL/GenBank/DDBJ whole genome shotgun (WGS) entry which is preliminary data.</text>
</comment>
<keyword evidence="3" id="KW-0804">Transcription</keyword>
<evidence type="ECO:0000313" key="8">
    <source>
        <dbReference type="Proteomes" id="UP000237846"/>
    </source>
</evidence>
<dbReference type="OrthoDB" id="3528955at2"/>
<reference evidence="7 8" key="1">
    <citation type="submission" date="2018-03" db="EMBL/GenBank/DDBJ databases">
        <title>Genomic Encyclopedia of Archaeal and Bacterial Type Strains, Phase II (KMG-II): from individual species to whole genera.</title>
        <authorList>
            <person name="Goeker M."/>
        </authorList>
    </citation>
    <scope>NUCLEOTIDE SEQUENCE [LARGE SCALE GENOMIC DNA]</scope>
    <source>
        <strain evidence="7 8">DSM 45601</strain>
    </source>
</reference>
<dbReference type="PANTHER" id="PTHR30055:SF234">
    <property type="entry name" value="HTH-TYPE TRANSCRIPTIONAL REGULATOR BETI"/>
    <property type="match status" value="1"/>
</dbReference>
<dbReference type="PROSITE" id="PS50977">
    <property type="entry name" value="HTH_TETR_2"/>
    <property type="match status" value="1"/>
</dbReference>
<dbReference type="Pfam" id="PF00440">
    <property type="entry name" value="TetR_N"/>
    <property type="match status" value="1"/>
</dbReference>
<evidence type="ECO:0000256" key="4">
    <source>
        <dbReference type="PROSITE-ProRule" id="PRU00335"/>
    </source>
</evidence>
<protein>
    <submittedName>
        <fullName evidence="7">TetR family transcriptional regulator</fullName>
    </submittedName>
</protein>
<dbReference type="PANTHER" id="PTHR30055">
    <property type="entry name" value="HTH-TYPE TRANSCRIPTIONAL REGULATOR RUTR"/>
    <property type="match status" value="1"/>
</dbReference>
<evidence type="ECO:0000256" key="5">
    <source>
        <dbReference type="SAM" id="MobiDB-lite"/>
    </source>
</evidence>
<keyword evidence="1" id="KW-0805">Transcription regulation</keyword>
<evidence type="ECO:0000259" key="6">
    <source>
        <dbReference type="PROSITE" id="PS50977"/>
    </source>
</evidence>
<keyword evidence="8" id="KW-1185">Reference proteome</keyword>
<dbReference type="InterPro" id="IPR001647">
    <property type="entry name" value="HTH_TetR"/>
</dbReference>
<accession>A0A2T0Q2A0</accession>
<feature type="domain" description="HTH tetR-type" evidence="6">
    <location>
        <begin position="20"/>
        <end position="80"/>
    </location>
</feature>
<proteinExistence type="predicted"/>
<evidence type="ECO:0000256" key="1">
    <source>
        <dbReference type="ARBA" id="ARBA00023015"/>
    </source>
</evidence>
<feature type="region of interest" description="Disordered" evidence="5">
    <location>
        <begin position="1"/>
        <end position="21"/>
    </location>
</feature>
<dbReference type="RefSeq" id="WP_106247719.1">
    <property type="nucleotide sequence ID" value="NZ_PVZC01000005.1"/>
</dbReference>
<dbReference type="InterPro" id="IPR009057">
    <property type="entry name" value="Homeodomain-like_sf"/>
</dbReference>
<dbReference type="PRINTS" id="PR00455">
    <property type="entry name" value="HTHTETR"/>
</dbReference>